<comment type="caution">
    <text evidence="2">The sequence shown here is derived from an EMBL/GenBank/DDBJ whole genome shotgun (WGS) entry which is preliminary data.</text>
</comment>
<dbReference type="InterPro" id="IPR036514">
    <property type="entry name" value="SGNH_hydro_sf"/>
</dbReference>
<keyword evidence="3" id="KW-1185">Reference proteome</keyword>
<dbReference type="InterPro" id="IPR053140">
    <property type="entry name" value="GDSL_Rv0518-like"/>
</dbReference>
<accession>A0ABU4V7F0</accession>
<dbReference type="CDD" id="cd01832">
    <property type="entry name" value="SGNH_hydrolase_like_1"/>
    <property type="match status" value="1"/>
</dbReference>
<sequence length="271" mass="29834">MAIPGSPGRLILNRVLVLLGDSTAVGIGDLVPGGWRGFGPILSSAYSDNGYRNHAVSGARLADVRHVQLPRALRDRPSAAVVIAGVNDTLRSDFSVRRMYEDLDHVCRELTAAGVAVVTVRFHDQGRVFKLPGRLRRVLKDRIDEYNRVVDVVVARHGVRCVDLHTMPGAYELDTWAVDRLHPSERGHRMLARAFAAELRAGGLQFGDVSLECSGGRELTVWHHMAWLMLKGIPWLWKRGADLLPLLWADEPAETIGPVPGEVLPADTGRL</sequence>
<organism evidence="2 3">
    <name type="scientific">Lentzea sokolovensis</name>
    <dbReference type="NCBI Taxonomy" id="3095429"/>
    <lineage>
        <taxon>Bacteria</taxon>
        <taxon>Bacillati</taxon>
        <taxon>Actinomycetota</taxon>
        <taxon>Actinomycetes</taxon>
        <taxon>Pseudonocardiales</taxon>
        <taxon>Pseudonocardiaceae</taxon>
        <taxon>Lentzea</taxon>
    </lineage>
</organism>
<dbReference type="RefSeq" id="WP_319978887.1">
    <property type="nucleotide sequence ID" value="NZ_JAXAVU010000013.1"/>
</dbReference>
<dbReference type="PANTHER" id="PTHR43784:SF2">
    <property type="entry name" value="GDSL-LIKE LIPASE_ACYLHYDROLASE, PUTATIVE (AFU_ORTHOLOGUE AFUA_2G00820)-RELATED"/>
    <property type="match status" value="1"/>
</dbReference>
<evidence type="ECO:0000313" key="2">
    <source>
        <dbReference type="EMBL" id="MDX8146810.1"/>
    </source>
</evidence>
<dbReference type="Proteomes" id="UP001285352">
    <property type="component" value="Unassembled WGS sequence"/>
</dbReference>
<dbReference type="Pfam" id="PF13472">
    <property type="entry name" value="Lipase_GDSL_2"/>
    <property type="match status" value="1"/>
</dbReference>
<name>A0ABU4V7F0_9PSEU</name>
<dbReference type="EC" id="3.1.-.-" evidence="2"/>
<dbReference type="Gene3D" id="3.40.50.1110">
    <property type="entry name" value="SGNH hydrolase"/>
    <property type="match status" value="1"/>
</dbReference>
<dbReference type="SUPFAM" id="SSF52266">
    <property type="entry name" value="SGNH hydrolase"/>
    <property type="match status" value="1"/>
</dbReference>
<dbReference type="GO" id="GO:0016787">
    <property type="term" value="F:hydrolase activity"/>
    <property type="evidence" value="ECO:0007669"/>
    <property type="project" value="UniProtKB-KW"/>
</dbReference>
<gene>
    <name evidence="2" type="ORF">SK854_32180</name>
</gene>
<feature type="domain" description="SGNH hydrolase-type esterase" evidence="1">
    <location>
        <begin position="18"/>
        <end position="189"/>
    </location>
</feature>
<dbReference type="PANTHER" id="PTHR43784">
    <property type="entry name" value="GDSL-LIKE LIPASE/ACYLHYDROLASE, PUTATIVE (AFU_ORTHOLOGUE AFUA_2G00820)-RELATED"/>
    <property type="match status" value="1"/>
</dbReference>
<evidence type="ECO:0000313" key="3">
    <source>
        <dbReference type="Proteomes" id="UP001285352"/>
    </source>
</evidence>
<dbReference type="InterPro" id="IPR013830">
    <property type="entry name" value="SGNH_hydro"/>
</dbReference>
<protein>
    <submittedName>
        <fullName evidence="2">SGNH/GDSL hydrolase family protein</fullName>
        <ecNumber evidence="2">3.1.-.-</ecNumber>
    </submittedName>
</protein>
<reference evidence="2 3" key="1">
    <citation type="submission" date="2023-11" db="EMBL/GenBank/DDBJ databases">
        <title>Lentzea sokolovensis, sp. nov., Lentzea kristufkii, sp. nov., and Lentzea miocenensis, sp. nov., rare actinobacteria from Sokolov Coal Basin, Miocene lacustrine sediment, Czech Republic.</title>
        <authorList>
            <person name="Lara A."/>
            <person name="Kotroba L."/>
            <person name="Nouioui I."/>
            <person name="Neumann-Schaal M."/>
            <person name="Mast Y."/>
            <person name="Chronakova A."/>
        </authorList>
    </citation>
    <scope>NUCLEOTIDE SEQUENCE [LARGE SCALE GENOMIC DNA]</scope>
    <source>
        <strain evidence="2 3">BCCO 10_0061</strain>
    </source>
</reference>
<dbReference type="EMBL" id="JAXAVU010000013">
    <property type="protein sequence ID" value="MDX8146810.1"/>
    <property type="molecule type" value="Genomic_DNA"/>
</dbReference>
<proteinExistence type="predicted"/>
<evidence type="ECO:0000259" key="1">
    <source>
        <dbReference type="Pfam" id="PF13472"/>
    </source>
</evidence>
<keyword evidence="2" id="KW-0378">Hydrolase</keyword>